<evidence type="ECO:0000256" key="4">
    <source>
        <dbReference type="ARBA" id="ARBA00023157"/>
    </source>
</evidence>
<dbReference type="PROSITE" id="PS51352">
    <property type="entry name" value="THIOREDOXIN_2"/>
    <property type="match status" value="1"/>
</dbReference>
<keyword evidence="6" id="KW-1133">Transmembrane helix</keyword>
<dbReference type="AlphaFoldDB" id="A0AA49K269"/>
<dbReference type="Pfam" id="PF13462">
    <property type="entry name" value="Thioredoxin_4"/>
    <property type="match status" value="1"/>
</dbReference>
<feature type="transmembrane region" description="Helical" evidence="6">
    <location>
        <begin position="12"/>
        <end position="31"/>
    </location>
</feature>
<keyword evidence="5" id="KW-0676">Redox-active center</keyword>
<keyword evidence="6" id="KW-0812">Transmembrane</keyword>
<evidence type="ECO:0000256" key="1">
    <source>
        <dbReference type="ARBA" id="ARBA00005791"/>
    </source>
</evidence>
<gene>
    <name evidence="8" type="ORF">Strain138_002407</name>
    <name evidence="9" type="ORF">Strain318_002406</name>
</gene>
<evidence type="ECO:0000256" key="3">
    <source>
        <dbReference type="ARBA" id="ARBA00023002"/>
    </source>
</evidence>
<dbReference type="Proteomes" id="UP001229955">
    <property type="component" value="Chromosome"/>
</dbReference>
<evidence type="ECO:0000313" key="9">
    <source>
        <dbReference type="EMBL" id="WKW15998.1"/>
    </source>
</evidence>
<proteinExistence type="inferred from homology"/>
<organism evidence="9 10">
    <name type="scientific">Pseudogemmatithrix spongiicola</name>
    <dbReference type="NCBI Taxonomy" id="3062599"/>
    <lineage>
        <taxon>Bacteria</taxon>
        <taxon>Pseudomonadati</taxon>
        <taxon>Gemmatimonadota</taxon>
        <taxon>Gemmatimonadia</taxon>
        <taxon>Gemmatimonadales</taxon>
        <taxon>Gemmatimonadaceae</taxon>
        <taxon>Pseudogemmatithrix</taxon>
    </lineage>
</organism>
<dbReference type="EMBL" id="CP130612">
    <property type="protein sequence ID" value="WKW13092.1"/>
    <property type="molecule type" value="Genomic_DNA"/>
</dbReference>
<protein>
    <submittedName>
        <fullName evidence="9">Thioredoxin domain-containing protein</fullName>
    </submittedName>
</protein>
<evidence type="ECO:0000313" key="8">
    <source>
        <dbReference type="EMBL" id="WKW13092.1"/>
    </source>
</evidence>
<dbReference type="PANTHER" id="PTHR13887:SF14">
    <property type="entry name" value="DISULFIDE BOND FORMATION PROTEIN D"/>
    <property type="match status" value="1"/>
</dbReference>
<feature type="domain" description="Thioredoxin" evidence="7">
    <location>
        <begin position="34"/>
        <end position="223"/>
    </location>
</feature>
<dbReference type="RefSeq" id="WP_367885954.1">
    <property type="nucleotide sequence ID" value="NZ_CP130612.1"/>
</dbReference>
<dbReference type="SUPFAM" id="SSF52833">
    <property type="entry name" value="Thioredoxin-like"/>
    <property type="match status" value="1"/>
</dbReference>
<keyword evidence="2" id="KW-0732">Signal</keyword>
<comment type="similarity">
    <text evidence="1">Belongs to the thioredoxin family. DsbA subfamily.</text>
</comment>
<dbReference type="GO" id="GO:0016491">
    <property type="term" value="F:oxidoreductase activity"/>
    <property type="evidence" value="ECO:0007669"/>
    <property type="project" value="UniProtKB-KW"/>
</dbReference>
<name>A0AA49K269_9BACT</name>
<evidence type="ECO:0000313" key="10">
    <source>
        <dbReference type="Proteomes" id="UP001229955"/>
    </source>
</evidence>
<evidence type="ECO:0000256" key="2">
    <source>
        <dbReference type="ARBA" id="ARBA00022729"/>
    </source>
</evidence>
<keyword evidence="10" id="KW-1185">Reference proteome</keyword>
<sequence>MARKSSGSKNSFGAIVAVVAVVGVAAIGYVVSRPRAVQQIDPASLPRVAAAGILKGNPNAPVQVIEFADFECPACGNFAMVTAPDVMKRLVETGQVAFRFYDLPLEMHRNAVPAHNAAHCANEQGRFWEMADLIFAGQFDWNTQASRNPKRIFQGYADRLGLDVDKWSECVDSGRMLPQIFANREEAGRYRVRSTPTFVIGGQVVEGSIPYDEFKRYVDAALAQATTMAQPPRN</sequence>
<dbReference type="InterPro" id="IPR013766">
    <property type="entry name" value="Thioredoxin_domain"/>
</dbReference>
<evidence type="ECO:0000256" key="6">
    <source>
        <dbReference type="SAM" id="Phobius"/>
    </source>
</evidence>
<dbReference type="Gene3D" id="3.40.30.10">
    <property type="entry name" value="Glutaredoxin"/>
    <property type="match status" value="1"/>
</dbReference>
<dbReference type="InterPro" id="IPR012336">
    <property type="entry name" value="Thioredoxin-like_fold"/>
</dbReference>
<keyword evidence="3" id="KW-0560">Oxidoreductase</keyword>
<accession>A0AA49Q5M3</accession>
<keyword evidence="4" id="KW-1015">Disulfide bond</keyword>
<dbReference type="KEGG" id="pspc:Strain318_002406"/>
<dbReference type="PANTHER" id="PTHR13887">
    <property type="entry name" value="GLUTATHIONE S-TRANSFERASE KAPPA"/>
    <property type="match status" value="1"/>
</dbReference>
<accession>A0AA49K269</accession>
<dbReference type="EMBL" id="CP130613">
    <property type="protein sequence ID" value="WKW15998.1"/>
    <property type="molecule type" value="Genomic_DNA"/>
</dbReference>
<evidence type="ECO:0000256" key="5">
    <source>
        <dbReference type="ARBA" id="ARBA00023284"/>
    </source>
</evidence>
<evidence type="ECO:0000259" key="7">
    <source>
        <dbReference type="PROSITE" id="PS51352"/>
    </source>
</evidence>
<dbReference type="InterPro" id="IPR036249">
    <property type="entry name" value="Thioredoxin-like_sf"/>
</dbReference>
<reference evidence="9" key="1">
    <citation type="submission" date="2023-07" db="EMBL/GenBank/DDBJ databases">
        <authorList>
            <person name="Haufschild T."/>
            <person name="Kallscheuer N."/>
            <person name="Hammer J."/>
            <person name="Kohn T."/>
            <person name="Kabuu M."/>
            <person name="Jogler M."/>
            <person name="Wohfarth N."/>
            <person name="Heuer A."/>
            <person name="Rohde M."/>
            <person name="van Teeseling M.C.F."/>
            <person name="Jogler C."/>
        </authorList>
    </citation>
    <scope>NUCLEOTIDE SEQUENCE</scope>
    <source>
        <strain evidence="8">Strain 138</strain>
        <strain evidence="9">Strain 318</strain>
    </source>
</reference>
<keyword evidence="6" id="KW-0472">Membrane</keyword>